<organism evidence="3 4">
    <name type="scientific">Ranitomeya imitator</name>
    <name type="common">mimic poison frog</name>
    <dbReference type="NCBI Taxonomy" id="111125"/>
    <lineage>
        <taxon>Eukaryota</taxon>
        <taxon>Metazoa</taxon>
        <taxon>Chordata</taxon>
        <taxon>Craniata</taxon>
        <taxon>Vertebrata</taxon>
        <taxon>Euteleostomi</taxon>
        <taxon>Amphibia</taxon>
        <taxon>Batrachia</taxon>
        <taxon>Anura</taxon>
        <taxon>Neobatrachia</taxon>
        <taxon>Hyloidea</taxon>
        <taxon>Dendrobatidae</taxon>
        <taxon>Dendrobatinae</taxon>
        <taxon>Ranitomeya</taxon>
    </lineage>
</organism>
<dbReference type="PANTHER" id="PTHR13802">
    <property type="entry name" value="MUCIN 4-RELATED"/>
    <property type="match status" value="1"/>
</dbReference>
<proteinExistence type="predicted"/>
<reference evidence="3" key="1">
    <citation type="submission" date="2023-07" db="EMBL/GenBank/DDBJ databases">
        <authorList>
            <person name="Stuckert A."/>
        </authorList>
    </citation>
    <scope>NUCLEOTIDE SEQUENCE</scope>
</reference>
<dbReference type="PANTHER" id="PTHR13802:SF52">
    <property type="entry name" value="MUCIN-4"/>
    <property type="match status" value="1"/>
</dbReference>
<dbReference type="Pfam" id="PF06119">
    <property type="entry name" value="NIDO"/>
    <property type="match status" value="1"/>
</dbReference>
<feature type="non-terminal residue" evidence="3">
    <location>
        <position position="122"/>
    </location>
</feature>
<evidence type="ECO:0000256" key="1">
    <source>
        <dbReference type="ARBA" id="ARBA00023157"/>
    </source>
</evidence>
<dbReference type="PROSITE" id="PS51220">
    <property type="entry name" value="NIDO"/>
    <property type="match status" value="1"/>
</dbReference>
<accession>A0ABN9MCF3</accession>
<feature type="domain" description="NIDO" evidence="2">
    <location>
        <begin position="4"/>
        <end position="122"/>
    </location>
</feature>
<name>A0ABN9MCF3_9NEOB</name>
<protein>
    <recommendedName>
        <fullName evidence="2">NIDO domain-containing protein</fullName>
    </recommendedName>
</protein>
<dbReference type="Proteomes" id="UP001176940">
    <property type="component" value="Unassembled WGS sequence"/>
</dbReference>
<dbReference type="InterPro" id="IPR003886">
    <property type="entry name" value="NIDO_dom"/>
</dbReference>
<keyword evidence="1" id="KW-1015">Disulfide bond</keyword>
<comment type="caution">
    <text evidence="3">The sequence shown here is derived from an EMBL/GenBank/DDBJ whole genome shotgun (WGS) entry which is preliminary data.</text>
</comment>
<keyword evidence="4" id="KW-1185">Reference proteome</keyword>
<evidence type="ECO:0000313" key="4">
    <source>
        <dbReference type="Proteomes" id="UP001176940"/>
    </source>
</evidence>
<sequence>MIAIFWADADFSKIGELYYQTYDFQASPNQHTDFKTDLESEIKSYFPSLPVDFKALWAIKITWHQVPPYPGYFFKDFETNTYQAVLVTDGIFSFCLMRYADGGMNWSYNSLPNYYLPKMGYF</sequence>
<dbReference type="SMART" id="SM00539">
    <property type="entry name" value="NIDO"/>
    <property type="match status" value="1"/>
</dbReference>
<gene>
    <name evidence="3" type="ORF">RIMI_LOCUS19209791</name>
</gene>
<evidence type="ECO:0000259" key="2">
    <source>
        <dbReference type="PROSITE" id="PS51220"/>
    </source>
</evidence>
<evidence type="ECO:0000313" key="3">
    <source>
        <dbReference type="EMBL" id="CAJ0964445.1"/>
    </source>
</evidence>
<dbReference type="EMBL" id="CAUEEQ010060698">
    <property type="protein sequence ID" value="CAJ0964445.1"/>
    <property type="molecule type" value="Genomic_DNA"/>
</dbReference>
<dbReference type="InterPro" id="IPR051495">
    <property type="entry name" value="Epithelial_Barrier/Signaling"/>
</dbReference>